<dbReference type="AlphaFoldDB" id="A0AA35SJ85"/>
<dbReference type="GO" id="GO:0022857">
    <property type="term" value="F:transmembrane transporter activity"/>
    <property type="evidence" value="ECO:0007669"/>
    <property type="project" value="InterPro"/>
</dbReference>
<feature type="transmembrane region" description="Helical" evidence="7">
    <location>
        <begin position="322"/>
        <end position="342"/>
    </location>
</feature>
<dbReference type="GO" id="GO:0005886">
    <property type="term" value="C:plasma membrane"/>
    <property type="evidence" value="ECO:0007669"/>
    <property type="project" value="UniProtKB-SubCell"/>
</dbReference>
<feature type="transmembrane region" description="Helical" evidence="7">
    <location>
        <begin position="46"/>
        <end position="69"/>
    </location>
</feature>
<accession>A0AA35SJ85</accession>
<feature type="transmembrane region" description="Helical" evidence="7">
    <location>
        <begin position="136"/>
        <end position="158"/>
    </location>
</feature>
<evidence type="ECO:0000313" key="10">
    <source>
        <dbReference type="Proteomes" id="UP001174909"/>
    </source>
</evidence>
<feature type="transmembrane region" description="Helical" evidence="7">
    <location>
        <begin position="284"/>
        <end position="310"/>
    </location>
</feature>
<feature type="transmembrane region" description="Helical" evidence="7">
    <location>
        <begin position="348"/>
        <end position="369"/>
    </location>
</feature>
<keyword evidence="4 7" id="KW-0812">Transmembrane</keyword>
<feature type="domain" description="Major facilitator superfamily (MFS) profile" evidence="8">
    <location>
        <begin position="1"/>
        <end position="370"/>
    </location>
</feature>
<keyword evidence="2" id="KW-0813">Transport</keyword>
<keyword evidence="5 7" id="KW-1133">Transmembrane helix</keyword>
<evidence type="ECO:0000256" key="3">
    <source>
        <dbReference type="ARBA" id="ARBA00022475"/>
    </source>
</evidence>
<dbReference type="InterPro" id="IPR020846">
    <property type="entry name" value="MFS_dom"/>
</dbReference>
<feature type="transmembrane region" description="Helical" evidence="7">
    <location>
        <begin position="191"/>
        <end position="213"/>
    </location>
</feature>
<dbReference type="CDD" id="cd06173">
    <property type="entry name" value="MFS_MefA_like"/>
    <property type="match status" value="1"/>
</dbReference>
<evidence type="ECO:0000259" key="8">
    <source>
        <dbReference type="PROSITE" id="PS50850"/>
    </source>
</evidence>
<evidence type="ECO:0000256" key="1">
    <source>
        <dbReference type="ARBA" id="ARBA00004651"/>
    </source>
</evidence>
<feature type="transmembrane region" description="Helical" evidence="7">
    <location>
        <begin position="225"/>
        <end position="246"/>
    </location>
</feature>
<evidence type="ECO:0000256" key="4">
    <source>
        <dbReference type="ARBA" id="ARBA00022692"/>
    </source>
</evidence>
<evidence type="ECO:0000256" key="2">
    <source>
        <dbReference type="ARBA" id="ARBA00022448"/>
    </source>
</evidence>
<dbReference type="Pfam" id="PF05977">
    <property type="entry name" value="MFS_3"/>
    <property type="match status" value="1"/>
</dbReference>
<gene>
    <name evidence="9" type="ORF">GBAR_LOCUS17100</name>
</gene>
<sequence length="380" mass="40628">MLVLGYLVLELTDSAFQVGLISVVLNGPRPPLSLVAGMLADRLDRWRILATIHTIYLLLASCLLVLLILESIEPWHVYVVVLAQGTAKVLDDPTRRASLFDLAGQDRIAHAMSLETMTNNGGKILGPIAGGLLVEFYGFAGAFMVLVALDLISALLIFRMRLPERSMLIVRDTAFFQGIVSGIGHSFSNKFVLGVLTISLVMNGMVLPLQYFIPVVATDVLKVGYALGGLLGSADGIGAFVGAIIIATRRRYRFHGRYFAFGATIVAVGVATVAWSPWFLVSFLVLFASGVGQSGFSTMQSTILMLCTPAEMRGRIMGSQGFVNGLGHLIGGVEIGAIAQTFTISVAIGLNAGVGLLLMLPVMLLTPLVKRQVEIHQPSA</sequence>
<feature type="transmembrane region" description="Helical" evidence="7">
    <location>
        <begin position="258"/>
        <end position="278"/>
    </location>
</feature>
<dbReference type="SUPFAM" id="SSF103473">
    <property type="entry name" value="MFS general substrate transporter"/>
    <property type="match status" value="1"/>
</dbReference>
<dbReference type="PANTHER" id="PTHR23513">
    <property type="entry name" value="INTEGRAL MEMBRANE EFFLUX PROTEIN-RELATED"/>
    <property type="match status" value="1"/>
</dbReference>
<protein>
    <submittedName>
        <fullName evidence="9">Uncharacterized MFS-type transporter YfiS</fullName>
    </submittedName>
</protein>
<evidence type="ECO:0000256" key="5">
    <source>
        <dbReference type="ARBA" id="ARBA00022989"/>
    </source>
</evidence>
<reference evidence="9" key="1">
    <citation type="submission" date="2023-03" db="EMBL/GenBank/DDBJ databases">
        <authorList>
            <person name="Steffen K."/>
            <person name="Cardenas P."/>
        </authorList>
    </citation>
    <scope>NUCLEOTIDE SEQUENCE</scope>
</reference>
<evidence type="ECO:0000256" key="7">
    <source>
        <dbReference type="SAM" id="Phobius"/>
    </source>
</evidence>
<dbReference type="InterPro" id="IPR036259">
    <property type="entry name" value="MFS_trans_sf"/>
</dbReference>
<dbReference type="EMBL" id="CASHTH010002458">
    <property type="protein sequence ID" value="CAI8030142.1"/>
    <property type="molecule type" value="Genomic_DNA"/>
</dbReference>
<dbReference type="Proteomes" id="UP001174909">
    <property type="component" value="Unassembled WGS sequence"/>
</dbReference>
<comment type="caution">
    <text evidence="9">The sequence shown here is derived from an EMBL/GenBank/DDBJ whole genome shotgun (WGS) entry which is preliminary data.</text>
</comment>
<dbReference type="PANTHER" id="PTHR23513:SF9">
    <property type="entry name" value="ENTEROBACTIN EXPORTER ENTS"/>
    <property type="match status" value="1"/>
</dbReference>
<evidence type="ECO:0000313" key="9">
    <source>
        <dbReference type="EMBL" id="CAI8030142.1"/>
    </source>
</evidence>
<dbReference type="Gene3D" id="1.20.1250.20">
    <property type="entry name" value="MFS general substrate transporter like domains"/>
    <property type="match status" value="1"/>
</dbReference>
<name>A0AA35SJ85_GEOBA</name>
<proteinExistence type="predicted"/>
<keyword evidence="6 7" id="KW-0472">Membrane</keyword>
<dbReference type="InterPro" id="IPR010290">
    <property type="entry name" value="TM_effector"/>
</dbReference>
<keyword evidence="10" id="KW-1185">Reference proteome</keyword>
<comment type="subcellular location">
    <subcellularLocation>
        <location evidence="1">Cell membrane</location>
        <topology evidence="1">Multi-pass membrane protein</topology>
    </subcellularLocation>
</comment>
<dbReference type="PROSITE" id="PS50850">
    <property type="entry name" value="MFS"/>
    <property type="match status" value="1"/>
</dbReference>
<keyword evidence="3" id="KW-1003">Cell membrane</keyword>
<evidence type="ECO:0000256" key="6">
    <source>
        <dbReference type="ARBA" id="ARBA00023136"/>
    </source>
</evidence>
<organism evidence="9 10">
    <name type="scientific">Geodia barretti</name>
    <name type="common">Barrett's horny sponge</name>
    <dbReference type="NCBI Taxonomy" id="519541"/>
    <lineage>
        <taxon>Eukaryota</taxon>
        <taxon>Metazoa</taxon>
        <taxon>Porifera</taxon>
        <taxon>Demospongiae</taxon>
        <taxon>Heteroscleromorpha</taxon>
        <taxon>Tetractinellida</taxon>
        <taxon>Astrophorina</taxon>
        <taxon>Geodiidae</taxon>
        <taxon>Geodia</taxon>
    </lineage>
</organism>